<name>A0A6J5LYS1_9CAUD</name>
<dbReference type="GO" id="GO:0016787">
    <property type="term" value="F:hydrolase activity"/>
    <property type="evidence" value="ECO:0007669"/>
    <property type="project" value="InterPro"/>
</dbReference>
<dbReference type="InterPro" id="IPR029052">
    <property type="entry name" value="Metallo-depent_PP-like"/>
</dbReference>
<reference evidence="2" key="1">
    <citation type="submission" date="2020-04" db="EMBL/GenBank/DDBJ databases">
        <authorList>
            <person name="Chiriac C."/>
            <person name="Salcher M."/>
            <person name="Ghai R."/>
            <person name="Kavagutti S V."/>
        </authorList>
    </citation>
    <scope>NUCLEOTIDE SEQUENCE</scope>
</reference>
<evidence type="ECO:0000259" key="1">
    <source>
        <dbReference type="Pfam" id="PF00149"/>
    </source>
</evidence>
<proteinExistence type="predicted"/>
<dbReference type="EMBL" id="LR796358">
    <property type="protein sequence ID" value="CAB4139261.1"/>
    <property type="molecule type" value="Genomic_DNA"/>
</dbReference>
<gene>
    <name evidence="2" type="ORF">UFOVP343_54</name>
</gene>
<protein>
    <submittedName>
        <fullName evidence="2">Calcineurin-like phosphoesterase domain, ApaH type</fullName>
    </submittedName>
</protein>
<dbReference type="SUPFAM" id="SSF56300">
    <property type="entry name" value="Metallo-dependent phosphatases"/>
    <property type="match status" value="1"/>
</dbReference>
<dbReference type="Pfam" id="PF00149">
    <property type="entry name" value="Metallophos"/>
    <property type="match status" value="1"/>
</dbReference>
<evidence type="ECO:0000313" key="2">
    <source>
        <dbReference type="EMBL" id="CAB4139261.1"/>
    </source>
</evidence>
<sequence length="255" mass="28923">MKTHLVIGDPHAHPDYSNARADWLGKLILDLKPDVVVNMGDTADLASMSSFDKGKASFHGRNYQKDIEAHLDFQDRMWHPIKKAKRKLPHRVVLEGNHENRIKKAIQYSPELEGDRFGVSFKNLAFEDYYDSVVEYDASTPGVINLDGIDYCHYAVSGVSGRALSSIHHGYDLTVKRHTSTTVGHSHLFDYHVNRDSSGRVRMGLVAGVYQDYRSPWAGDINSFWTAGVAICRNVEDGVYDFQWLSIDTMKREYS</sequence>
<dbReference type="InterPro" id="IPR004843">
    <property type="entry name" value="Calcineurin-like_PHP"/>
</dbReference>
<feature type="domain" description="Calcineurin-like phosphoesterase" evidence="1">
    <location>
        <begin position="5"/>
        <end position="132"/>
    </location>
</feature>
<organism evidence="2">
    <name type="scientific">uncultured Caudovirales phage</name>
    <dbReference type="NCBI Taxonomy" id="2100421"/>
    <lineage>
        <taxon>Viruses</taxon>
        <taxon>Duplodnaviria</taxon>
        <taxon>Heunggongvirae</taxon>
        <taxon>Uroviricota</taxon>
        <taxon>Caudoviricetes</taxon>
        <taxon>Peduoviridae</taxon>
        <taxon>Maltschvirus</taxon>
        <taxon>Maltschvirus maltsch</taxon>
    </lineage>
</organism>
<accession>A0A6J5LYS1</accession>